<evidence type="ECO:0000256" key="3">
    <source>
        <dbReference type="SAM" id="Phobius"/>
    </source>
</evidence>
<evidence type="ECO:0000313" key="4">
    <source>
        <dbReference type="EMBL" id="RDS78098.1"/>
    </source>
</evidence>
<reference evidence="4 5" key="1">
    <citation type="submission" date="2018-07" db="EMBL/GenBank/DDBJ databases">
        <title>Erythrobacter nanhaiensis sp. nov., a novel member of the genus Erythrobacter isolated from the South China Sea.</title>
        <authorList>
            <person name="Chen X."/>
            <person name="Liu J."/>
        </authorList>
    </citation>
    <scope>NUCLEOTIDE SEQUENCE [LARGE SCALE GENOMIC DNA]</scope>
    <source>
        <strain evidence="4 5">S-5</strain>
    </source>
</reference>
<accession>A0A395LM67</accession>
<dbReference type="OrthoDB" id="9777715at2"/>
<name>A0A395LM67_9SPHN</name>
<dbReference type="AlphaFoldDB" id="A0A395LM67"/>
<feature type="compositionally biased region" description="Basic and acidic residues" evidence="2">
    <location>
        <begin position="24"/>
        <end position="36"/>
    </location>
</feature>
<keyword evidence="5" id="KW-1185">Reference proteome</keyword>
<comment type="caution">
    <text evidence="4">The sequence shown here is derived from an EMBL/GenBank/DDBJ whole genome shotgun (WGS) entry which is preliminary data.</text>
</comment>
<proteinExistence type="predicted"/>
<keyword evidence="1" id="KW-0175">Coiled coil</keyword>
<feature type="compositionally biased region" description="Acidic residues" evidence="2">
    <location>
        <begin position="37"/>
        <end position="50"/>
    </location>
</feature>
<feature type="transmembrane region" description="Helical" evidence="3">
    <location>
        <begin position="61"/>
        <end position="81"/>
    </location>
</feature>
<dbReference type="RefSeq" id="WP_115492321.1">
    <property type="nucleotide sequence ID" value="NZ_JACHWW010000001.1"/>
</dbReference>
<feature type="coiled-coil region" evidence="1">
    <location>
        <begin position="312"/>
        <end position="368"/>
    </location>
</feature>
<evidence type="ECO:0000313" key="5">
    <source>
        <dbReference type="Proteomes" id="UP000254101"/>
    </source>
</evidence>
<feature type="region of interest" description="Disordered" evidence="2">
    <location>
        <begin position="1"/>
        <end position="50"/>
    </location>
</feature>
<feature type="transmembrane region" description="Helical" evidence="3">
    <location>
        <begin position="93"/>
        <end position="115"/>
    </location>
</feature>
<keyword evidence="3" id="KW-0472">Membrane</keyword>
<sequence length="822" mass="89709">MNGGPSIRAVGHSDAATDGSEPARVAETETPDHIDPTPEEEWLDEGEAEEAERAPLLASPIATAIAALALIGWTVLFVASLGMNSFRSMTLDAVPPALVSWSIPTLLILFVWHLASQRASRQSAHFRATAKAAVDDIAELEARLSTVNRELSLAREFLTRQTRELESHGRVAASRLSQNADRIEALVAENGEEVERIARVSETALANMAKLRDDLPVITNASRDAANAVGSAGERAQASLDSLTSGLSRLNEFGEAGERHVEHFRSQVDRTLTTLGDRVAELEAMADARFTALRQQSESFRTDLDGREVEALAAAQARIDKLRERLTDAVAEVQSIDEHAMGAAQTRLESLREEAERIDENMKARDREFVDWVEARRTRQKEIEEEALGSLETRLEAIDAAVKERRESHVRAADAIAEASEAAAERLSIAVARIDDVAGRAGKARDTMVEATDTLEQRLTTGSGDLAALNESLAEATEAGVRLLELIQAGASHSREVLPSAMEAAEARLKALRENGEKLRRTIEEGATRSEHLSAYILDTREKGEEIFGVADRIDDRLAKTRDTMTENIASLRTALALLDEEAGAVSEATATRVSQAVEELETAADKARAAMARYAGEDGSDLGAEIGENAATSLTAAMREQADEALEELREATRRSAEAARDAARQLRDQLSLVSELAGNLETRVSVARERAEEQVDNDFARRVALITESLNSNAIDIAKALSSEVTDTAWASYLRGDRGVFTRRAVRLLDNRQAREIAELYDEDDDFRDHVNRYIHDFEAMLRTLLSTRDGNALAVTLLGSEVGKLYVAMAQALERLRAG</sequence>
<dbReference type="EMBL" id="QRBB01000001">
    <property type="protein sequence ID" value="RDS78098.1"/>
    <property type="molecule type" value="Genomic_DNA"/>
</dbReference>
<organism evidence="4 5">
    <name type="scientific">Alteriqipengyuania lutimaris</name>
    <dbReference type="NCBI Taxonomy" id="1538146"/>
    <lineage>
        <taxon>Bacteria</taxon>
        <taxon>Pseudomonadati</taxon>
        <taxon>Pseudomonadota</taxon>
        <taxon>Alphaproteobacteria</taxon>
        <taxon>Sphingomonadales</taxon>
        <taxon>Erythrobacteraceae</taxon>
        <taxon>Alteriqipengyuania</taxon>
    </lineage>
</organism>
<evidence type="ECO:0000256" key="1">
    <source>
        <dbReference type="SAM" id="Coils"/>
    </source>
</evidence>
<evidence type="ECO:0000256" key="2">
    <source>
        <dbReference type="SAM" id="MobiDB-lite"/>
    </source>
</evidence>
<keyword evidence="3" id="KW-1133">Transmembrane helix</keyword>
<keyword evidence="3" id="KW-0812">Transmembrane</keyword>
<protein>
    <submittedName>
        <fullName evidence="4">ATPase</fullName>
    </submittedName>
</protein>
<gene>
    <name evidence="4" type="ORF">DL238_11130</name>
</gene>
<feature type="coiled-coil region" evidence="1">
    <location>
        <begin position="562"/>
        <end position="671"/>
    </location>
</feature>
<dbReference type="Proteomes" id="UP000254101">
    <property type="component" value="Unassembled WGS sequence"/>
</dbReference>